<dbReference type="GO" id="GO:0016758">
    <property type="term" value="F:hexosyltransferase activity"/>
    <property type="evidence" value="ECO:0007669"/>
    <property type="project" value="UniProtKB-ARBA"/>
</dbReference>
<dbReference type="GeneID" id="78570906"/>
<feature type="domain" description="Glycosyltransferase 2-like" evidence="3">
    <location>
        <begin position="4"/>
        <end position="119"/>
    </location>
</feature>
<evidence type="ECO:0000313" key="5">
    <source>
        <dbReference type="Proteomes" id="UP000254235"/>
    </source>
</evidence>
<dbReference type="PANTHER" id="PTHR22916">
    <property type="entry name" value="GLYCOSYLTRANSFERASE"/>
    <property type="match status" value="1"/>
</dbReference>
<evidence type="ECO:0000313" key="4">
    <source>
        <dbReference type="EMBL" id="SUC12610.1"/>
    </source>
</evidence>
<dbReference type="SUPFAM" id="SSF53448">
    <property type="entry name" value="Nucleotide-diphospho-sugar transferases"/>
    <property type="match status" value="1"/>
</dbReference>
<proteinExistence type="predicted"/>
<evidence type="ECO:0000259" key="3">
    <source>
        <dbReference type="Pfam" id="PF00535"/>
    </source>
</evidence>
<keyword evidence="2" id="KW-0808">Transferase</keyword>
<evidence type="ECO:0000256" key="1">
    <source>
        <dbReference type="ARBA" id="ARBA00022676"/>
    </source>
</evidence>
<reference evidence="4 5" key="1">
    <citation type="submission" date="2018-06" db="EMBL/GenBank/DDBJ databases">
        <authorList>
            <consortium name="Pathogen Informatics"/>
            <person name="Doyle S."/>
        </authorList>
    </citation>
    <scope>NUCLEOTIDE SEQUENCE [LARGE SCALE GENOMIC DNA]</scope>
    <source>
        <strain evidence="4 5">NCTC13043</strain>
    </source>
</reference>
<dbReference type="InterPro" id="IPR029044">
    <property type="entry name" value="Nucleotide-diphossugar_trans"/>
</dbReference>
<protein>
    <submittedName>
        <fullName evidence="4">Chondroitin polymerase</fullName>
    </submittedName>
</protein>
<dbReference type="InterPro" id="IPR001173">
    <property type="entry name" value="Glyco_trans_2-like"/>
</dbReference>
<organism evidence="4 5">
    <name type="scientific">Prevotella pallens</name>
    <dbReference type="NCBI Taxonomy" id="60133"/>
    <lineage>
        <taxon>Bacteria</taxon>
        <taxon>Pseudomonadati</taxon>
        <taxon>Bacteroidota</taxon>
        <taxon>Bacteroidia</taxon>
        <taxon>Bacteroidales</taxon>
        <taxon>Prevotellaceae</taxon>
        <taxon>Prevotella</taxon>
    </lineage>
</organism>
<dbReference type="RefSeq" id="WP_115083355.1">
    <property type="nucleotide sequence ID" value="NZ_JABZTS010000014.1"/>
</dbReference>
<keyword evidence="1" id="KW-0328">Glycosyltransferase</keyword>
<dbReference type="Pfam" id="PF00535">
    <property type="entry name" value="Glycos_transf_2"/>
    <property type="match status" value="1"/>
</dbReference>
<evidence type="ECO:0000256" key="2">
    <source>
        <dbReference type="ARBA" id="ARBA00022679"/>
    </source>
</evidence>
<dbReference type="Proteomes" id="UP000254235">
    <property type="component" value="Unassembled WGS sequence"/>
</dbReference>
<dbReference type="AlphaFoldDB" id="A0A379F1V5"/>
<sequence>MLLSFIIPLYNCQSFIRNCLDSIYNTIDLNKENFEVIVVDDGSTDDSYIICKEYENTFSNFRLVTQKNAGASAARNKGLEISKGKWVWFVDGDDKISSEATNLINELNTDFSENIDLICFNYYVENERSIDKNENFHQSKEYDGVGYLSLHHRLYLWDKIFKRSAIGNIRFLNGTKNIEDMLFCLETIVDMDKIFCKNLYGYTYNNLNINSTSRCRNNRNLIKLSQDSFMIHTALNQYLETKDGDKRKILSEIENFSIIGHLYSLVRFYSLNSLRRGINKYRSKGLFPLRFTYNRKANLFVLLVNWETMVLLIKRIADFFTIKR</sequence>
<dbReference type="CDD" id="cd00761">
    <property type="entry name" value="Glyco_tranf_GTA_type"/>
    <property type="match status" value="1"/>
</dbReference>
<dbReference type="OrthoDB" id="1114838at2"/>
<gene>
    <name evidence="4" type="primary">kfoC_3</name>
    <name evidence="4" type="ORF">NCTC13043_01217</name>
</gene>
<dbReference type="Gene3D" id="3.90.550.10">
    <property type="entry name" value="Spore Coat Polysaccharide Biosynthesis Protein SpsA, Chain A"/>
    <property type="match status" value="1"/>
</dbReference>
<accession>A0A379F1V5</accession>
<dbReference type="EMBL" id="UGTP01000001">
    <property type="protein sequence ID" value="SUC12610.1"/>
    <property type="molecule type" value="Genomic_DNA"/>
</dbReference>
<name>A0A379F1V5_9BACT</name>
<dbReference type="PANTHER" id="PTHR22916:SF51">
    <property type="entry name" value="GLYCOSYLTRANSFERASE EPSH-RELATED"/>
    <property type="match status" value="1"/>
</dbReference>